<keyword evidence="5 9" id="KW-0862">Zinc</keyword>
<dbReference type="Gene3D" id="3.10.170.20">
    <property type="match status" value="1"/>
</dbReference>
<keyword evidence="6 9" id="KW-0482">Metalloprotease</keyword>
<evidence type="ECO:0000256" key="5">
    <source>
        <dbReference type="ARBA" id="ARBA00022833"/>
    </source>
</evidence>
<dbReference type="GO" id="GO:0007155">
    <property type="term" value="P:cell adhesion"/>
    <property type="evidence" value="ECO:0007669"/>
    <property type="project" value="InterPro"/>
</dbReference>
<dbReference type="AlphaFoldDB" id="A0A814NEF3"/>
<keyword evidence="10" id="KW-0732">Signal</keyword>
<dbReference type="Gene3D" id="2.10.55.10">
    <property type="entry name" value="Leishmanolysin domain 3"/>
    <property type="match status" value="1"/>
</dbReference>
<name>A0A814NEF3_9BILA</name>
<protein>
    <recommendedName>
        <fullName evidence="7 10">Leishmanolysin-like peptidase</fullName>
        <ecNumber evidence="10">3.4.24.-</ecNumber>
    </recommendedName>
</protein>
<dbReference type="InterPro" id="IPR001577">
    <property type="entry name" value="Peptidase_M8"/>
</dbReference>
<dbReference type="EC" id="3.4.24.-" evidence="10"/>
<feature type="binding site" evidence="9">
    <location>
        <position position="245"/>
    </location>
    <ligand>
        <name>Zn(2+)</name>
        <dbReference type="ChEBI" id="CHEBI:29105"/>
        <note>catalytic</note>
    </ligand>
</feature>
<dbReference type="SUPFAM" id="SSF55486">
    <property type="entry name" value="Metalloproteases ('zincins'), catalytic domain"/>
    <property type="match status" value="1"/>
</dbReference>
<evidence type="ECO:0000256" key="4">
    <source>
        <dbReference type="ARBA" id="ARBA00022801"/>
    </source>
</evidence>
<dbReference type="OrthoDB" id="527990at2759"/>
<evidence type="ECO:0000256" key="1">
    <source>
        <dbReference type="ARBA" id="ARBA00005860"/>
    </source>
</evidence>
<reference evidence="11" key="1">
    <citation type="submission" date="2021-02" db="EMBL/GenBank/DDBJ databases">
        <authorList>
            <person name="Nowell W R."/>
        </authorList>
    </citation>
    <scope>NUCLEOTIDE SEQUENCE</scope>
    <source>
        <strain evidence="11">Ploen Becks lab</strain>
    </source>
</reference>
<feature type="non-terminal residue" evidence="11">
    <location>
        <position position="1"/>
    </location>
</feature>
<dbReference type="EMBL" id="CAJNOC010007096">
    <property type="protein sequence ID" value="CAF1091970.1"/>
    <property type="molecule type" value="Genomic_DNA"/>
</dbReference>
<keyword evidence="4 10" id="KW-0378">Hydrolase</keyword>
<evidence type="ECO:0000256" key="10">
    <source>
        <dbReference type="RuleBase" id="RU366077"/>
    </source>
</evidence>
<dbReference type="Pfam" id="PF01457">
    <property type="entry name" value="Peptidase_M8"/>
    <property type="match status" value="1"/>
</dbReference>
<dbReference type="GO" id="GO:0005737">
    <property type="term" value="C:cytoplasm"/>
    <property type="evidence" value="ECO:0007669"/>
    <property type="project" value="TreeGrafter"/>
</dbReference>
<sequence length="637" mass="73888">MFIFCLILFLNQSPLLFSEKSPTCHLIPNNEKLLFANFNRKYHSKSQREIPFLANKLSYDAPKNLIIHPHYDPSFNKFPLDVINLYKDYLIPEAIKYWESSLQVKYRYFPLLLGRSCLTSQIYFNDVTKNFICDSDCSKITKCGDYIIIPEEHLDMCKYCDDNKECNKRGKRNRGINADFILYISAINTEHCNISNTVAFASYCQLESKYNRPVAGYVNICPSSISTRKSDIHPALATLKHEILHSLGFSAGLFGFFIDKHGRPMTKRDPITGKPYFNHETNMYEASDRVIKNIKRKDWKIGNTTITRNITVLEGAELEDQGDIGTRLTHWEKRVFENEAMTGTYTQNSIFSRITFAFLEDTGWYLVNYSMAEEYTWGANLGCDFVKKSCKSWIDDRRSKHLSIRPYCDYSPGNENINSKYECNDKRDAVLLCNLIKYSHELPGIYRNFDLYYHQDHDHTKKKFSNNSSSYLGGSVALADYCPFMQQVSWSINNEVRDSKCLYEENQPDVNKNYILEDYGENSKCLLHSRSWLIYTDKCNSRITVSKTIGCYNYECDSKEGLLIIINQEKLKCSHKDQVLNFTMGLSQKNFSLYYGNIICPSCEELCHSKIDCNLVSNETLKNETKMEKYFSVSSVT</sequence>
<dbReference type="PANTHER" id="PTHR10942">
    <property type="entry name" value="LEISHMANOLYSIN-LIKE PEPTIDASE"/>
    <property type="match status" value="1"/>
</dbReference>
<evidence type="ECO:0000313" key="11">
    <source>
        <dbReference type="EMBL" id="CAF1091970.1"/>
    </source>
</evidence>
<feature type="chain" id="PRO_5033099299" description="Leishmanolysin-like peptidase" evidence="10">
    <location>
        <begin position="19"/>
        <end position="637"/>
    </location>
</feature>
<evidence type="ECO:0000256" key="9">
    <source>
        <dbReference type="PIRSR" id="PIRSR601577-2"/>
    </source>
</evidence>
<comment type="caution">
    <text evidence="11">The sequence shown here is derived from an EMBL/GenBank/DDBJ whole genome shotgun (WGS) entry which is preliminary data.</text>
</comment>
<dbReference type="GO" id="GO:0016020">
    <property type="term" value="C:membrane"/>
    <property type="evidence" value="ECO:0007669"/>
    <property type="project" value="InterPro"/>
</dbReference>
<dbReference type="GO" id="GO:0046872">
    <property type="term" value="F:metal ion binding"/>
    <property type="evidence" value="ECO:0007669"/>
    <property type="project" value="UniProtKB-KW"/>
</dbReference>
<feature type="signal peptide" evidence="10">
    <location>
        <begin position="1"/>
        <end position="18"/>
    </location>
</feature>
<evidence type="ECO:0000256" key="7">
    <source>
        <dbReference type="ARBA" id="ARBA00039717"/>
    </source>
</evidence>
<evidence type="ECO:0000256" key="8">
    <source>
        <dbReference type="PIRSR" id="PIRSR601577-1"/>
    </source>
</evidence>
<dbReference type="GO" id="GO:0006508">
    <property type="term" value="P:proteolysis"/>
    <property type="evidence" value="ECO:0007669"/>
    <property type="project" value="UniProtKB-KW"/>
</dbReference>
<keyword evidence="12" id="KW-1185">Reference proteome</keyword>
<proteinExistence type="inferred from homology"/>
<accession>A0A814NEF3</accession>
<evidence type="ECO:0000256" key="3">
    <source>
        <dbReference type="ARBA" id="ARBA00022723"/>
    </source>
</evidence>
<comment type="cofactor">
    <cofactor evidence="9 10">
        <name>Zn(2+)</name>
        <dbReference type="ChEBI" id="CHEBI:29105"/>
    </cofactor>
    <text evidence="9 10">Binds 1 zinc ion per subunit.</text>
</comment>
<feature type="binding site" evidence="9">
    <location>
        <position position="330"/>
    </location>
    <ligand>
        <name>Zn(2+)</name>
        <dbReference type="ChEBI" id="CHEBI:29105"/>
        <note>catalytic</note>
    </ligand>
</feature>
<organism evidence="11 12">
    <name type="scientific">Brachionus calyciflorus</name>
    <dbReference type="NCBI Taxonomy" id="104777"/>
    <lineage>
        <taxon>Eukaryota</taxon>
        <taxon>Metazoa</taxon>
        <taxon>Spiralia</taxon>
        <taxon>Gnathifera</taxon>
        <taxon>Rotifera</taxon>
        <taxon>Eurotatoria</taxon>
        <taxon>Monogononta</taxon>
        <taxon>Pseudotrocha</taxon>
        <taxon>Ploima</taxon>
        <taxon>Brachionidae</taxon>
        <taxon>Brachionus</taxon>
    </lineage>
</organism>
<feature type="binding site" evidence="9">
    <location>
        <position position="241"/>
    </location>
    <ligand>
        <name>Zn(2+)</name>
        <dbReference type="ChEBI" id="CHEBI:29105"/>
        <note>catalytic</note>
    </ligand>
</feature>
<dbReference type="Proteomes" id="UP000663879">
    <property type="component" value="Unassembled WGS sequence"/>
</dbReference>
<keyword evidence="2 10" id="KW-0645">Protease</keyword>
<evidence type="ECO:0000256" key="2">
    <source>
        <dbReference type="ARBA" id="ARBA00022670"/>
    </source>
</evidence>
<dbReference type="Gene3D" id="3.90.132.10">
    <property type="entry name" value="Leishmanolysin , domain 2"/>
    <property type="match status" value="1"/>
</dbReference>
<keyword evidence="3 9" id="KW-0479">Metal-binding</keyword>
<comment type="similarity">
    <text evidence="1 10">Belongs to the peptidase M8 family.</text>
</comment>
<dbReference type="GO" id="GO:0004222">
    <property type="term" value="F:metalloendopeptidase activity"/>
    <property type="evidence" value="ECO:0007669"/>
    <property type="project" value="UniProtKB-UniRule"/>
</dbReference>
<dbReference type="FunFam" id="3.90.132.10:FF:000001">
    <property type="entry name" value="leishmanolysin-like peptidase isoform X2"/>
    <property type="match status" value="1"/>
</dbReference>
<dbReference type="PANTHER" id="PTHR10942:SF0">
    <property type="entry name" value="LEISHMANOLYSIN-LIKE PEPTIDASE"/>
    <property type="match status" value="1"/>
</dbReference>
<gene>
    <name evidence="11" type="ORF">OXX778_LOCUS20715</name>
</gene>
<evidence type="ECO:0000313" key="12">
    <source>
        <dbReference type="Proteomes" id="UP000663879"/>
    </source>
</evidence>
<evidence type="ECO:0000256" key="6">
    <source>
        <dbReference type="ARBA" id="ARBA00023049"/>
    </source>
</evidence>
<feature type="active site" evidence="8">
    <location>
        <position position="242"/>
    </location>
</feature>